<sequence length="220" mass="25457">MTLEVLSRVLPFRPEWIFPGHVPRTATPRADHYCSHLITAKNVRDLMATLPWNVLTGANIPDPISFEITVDGRLGFLFERYSAVELQNLIVYWESTQCFPVSLALVRSDPYLALLVVERKNRRPHAGARWKQLLQLFLIAMRGGWCDLDLILDPFFLHIEARKANLTNPQLHPREPATLIEALAEFDAADHWRTRYRLYHADHPASKITCLVRKSSTWRH</sequence>
<accession>A0A225WT90</accession>
<reference evidence="2" key="1">
    <citation type="submission" date="2017-03" db="EMBL/GenBank/DDBJ databases">
        <title>Phytopthora megakarya and P. palmivora, two closely related causual agents of cacao black pod achieved similar genome size and gene model numbers by different mechanisms.</title>
        <authorList>
            <person name="Ali S."/>
            <person name="Shao J."/>
            <person name="Larry D.J."/>
            <person name="Kronmiller B."/>
            <person name="Shen D."/>
            <person name="Strem M.D."/>
            <person name="Melnick R.L."/>
            <person name="Guiltinan M.J."/>
            <person name="Tyler B.M."/>
            <person name="Meinhardt L.W."/>
            <person name="Bailey B.A."/>
        </authorList>
    </citation>
    <scope>NUCLEOTIDE SEQUENCE [LARGE SCALE GENOMIC DNA]</scope>
    <source>
        <strain evidence="2">zdho120</strain>
    </source>
</reference>
<keyword evidence="2" id="KW-1185">Reference proteome</keyword>
<dbReference type="AlphaFoldDB" id="A0A225WT90"/>
<name>A0A225WT90_9STRA</name>
<dbReference type="OrthoDB" id="125247at2759"/>
<dbReference type="Proteomes" id="UP000198211">
    <property type="component" value="Unassembled WGS sequence"/>
</dbReference>
<evidence type="ECO:0000313" key="1">
    <source>
        <dbReference type="EMBL" id="OWZ20299.1"/>
    </source>
</evidence>
<protein>
    <submittedName>
        <fullName evidence="1">Uncharacterized protein</fullName>
    </submittedName>
</protein>
<evidence type="ECO:0000313" key="2">
    <source>
        <dbReference type="Proteomes" id="UP000198211"/>
    </source>
</evidence>
<comment type="caution">
    <text evidence="1">The sequence shown here is derived from an EMBL/GenBank/DDBJ whole genome shotgun (WGS) entry which is preliminary data.</text>
</comment>
<organism evidence="1 2">
    <name type="scientific">Phytophthora megakarya</name>
    <dbReference type="NCBI Taxonomy" id="4795"/>
    <lineage>
        <taxon>Eukaryota</taxon>
        <taxon>Sar</taxon>
        <taxon>Stramenopiles</taxon>
        <taxon>Oomycota</taxon>
        <taxon>Peronosporomycetes</taxon>
        <taxon>Peronosporales</taxon>
        <taxon>Peronosporaceae</taxon>
        <taxon>Phytophthora</taxon>
    </lineage>
</organism>
<dbReference type="EMBL" id="NBNE01000339">
    <property type="protein sequence ID" value="OWZ20299.1"/>
    <property type="molecule type" value="Genomic_DNA"/>
</dbReference>
<gene>
    <name evidence="1" type="ORF">PHMEG_0005298</name>
</gene>
<proteinExistence type="predicted"/>